<dbReference type="AlphaFoldDB" id="A0A2G5DIX0"/>
<dbReference type="Proteomes" id="UP000230069">
    <property type="component" value="Unassembled WGS sequence"/>
</dbReference>
<dbReference type="InParanoid" id="A0A2G5DIX0"/>
<keyword evidence="1" id="KW-0812">Transmembrane</keyword>
<sequence>MKESSKFSFCLSSCSSLLMLLLIVVPLILISGIVSVLGFRASWSSISYSTAWSWSNTIPSSSSTTNSTKGSERHHVGFHAKMVDVYHKEEALSHVVTLHNHQSSSPPLVAVNETLKIHPTVRVYTCSIFPFHFPQL</sequence>
<dbReference type="STRING" id="218851.A0A2G5DIX0"/>
<keyword evidence="3" id="KW-1185">Reference proteome</keyword>
<name>A0A2G5DIX0_AQUCA</name>
<keyword evidence="1" id="KW-0472">Membrane</keyword>
<reference evidence="2 3" key="1">
    <citation type="submission" date="2017-09" db="EMBL/GenBank/DDBJ databases">
        <title>WGS assembly of Aquilegia coerulea Goldsmith.</title>
        <authorList>
            <person name="Hodges S."/>
            <person name="Kramer E."/>
            <person name="Nordborg M."/>
            <person name="Tomkins J."/>
            <person name="Borevitz J."/>
            <person name="Derieg N."/>
            <person name="Yan J."/>
            <person name="Mihaltcheva S."/>
            <person name="Hayes R.D."/>
            <person name="Rokhsar D."/>
        </authorList>
    </citation>
    <scope>NUCLEOTIDE SEQUENCE [LARGE SCALE GENOMIC DNA]</scope>
    <source>
        <strain evidence="3">cv. Goldsmith</strain>
    </source>
</reference>
<evidence type="ECO:0000313" key="3">
    <source>
        <dbReference type="Proteomes" id="UP000230069"/>
    </source>
</evidence>
<accession>A0A2G5DIX0</accession>
<gene>
    <name evidence="2" type="ORF">AQUCO_01900101v1</name>
</gene>
<dbReference type="EMBL" id="KZ305036">
    <property type="protein sequence ID" value="PIA43469.1"/>
    <property type="molecule type" value="Genomic_DNA"/>
</dbReference>
<feature type="transmembrane region" description="Helical" evidence="1">
    <location>
        <begin position="17"/>
        <end position="39"/>
    </location>
</feature>
<evidence type="ECO:0000256" key="1">
    <source>
        <dbReference type="SAM" id="Phobius"/>
    </source>
</evidence>
<keyword evidence="1" id="KW-1133">Transmembrane helix</keyword>
<proteinExistence type="predicted"/>
<organism evidence="2 3">
    <name type="scientific">Aquilegia coerulea</name>
    <name type="common">Rocky mountain columbine</name>
    <dbReference type="NCBI Taxonomy" id="218851"/>
    <lineage>
        <taxon>Eukaryota</taxon>
        <taxon>Viridiplantae</taxon>
        <taxon>Streptophyta</taxon>
        <taxon>Embryophyta</taxon>
        <taxon>Tracheophyta</taxon>
        <taxon>Spermatophyta</taxon>
        <taxon>Magnoliopsida</taxon>
        <taxon>Ranunculales</taxon>
        <taxon>Ranunculaceae</taxon>
        <taxon>Thalictroideae</taxon>
        <taxon>Aquilegia</taxon>
    </lineage>
</organism>
<evidence type="ECO:0000313" key="2">
    <source>
        <dbReference type="EMBL" id="PIA43469.1"/>
    </source>
</evidence>
<protein>
    <submittedName>
        <fullName evidence="2">Uncharacterized protein</fullName>
    </submittedName>
</protein>